<sequence length="278" mass="31974">MRALFMHNVQRVGLRFNYKQEPYDDPRVRQALWLVIDKDEVVEKVLRGNGNIGTHFNVGFAPNESFDELYTLPGYQRDPDGTQADADIAEAKRLMAEAGYPDGFSDELITNVIGCSPPTAQLVSQQWKEHLNVDMTISQYDTATLYVRYRDTTFGVLAPCGSGIILPDPSDILNQWYGKDTMRNALNWTTPRFEELKEAQVRELDPEKRKLIFAEMVDVLREEVSHYLPIGWMHAGGALDYRIRNYHVPRTIQLVHKWDQAWWDENAEKPPVGTGYQP</sequence>
<accession>A0AA35QXW6</accession>
<keyword evidence="7" id="KW-1185">Reference proteome</keyword>
<dbReference type="InterPro" id="IPR039424">
    <property type="entry name" value="SBP_5"/>
</dbReference>
<dbReference type="InterPro" id="IPR000914">
    <property type="entry name" value="SBP_5_dom"/>
</dbReference>
<reference evidence="6" key="1">
    <citation type="submission" date="2023-03" db="EMBL/GenBank/DDBJ databases">
        <authorList>
            <person name="Steffen K."/>
            <person name="Cardenas P."/>
        </authorList>
    </citation>
    <scope>NUCLEOTIDE SEQUENCE</scope>
</reference>
<evidence type="ECO:0000259" key="5">
    <source>
        <dbReference type="Pfam" id="PF00496"/>
    </source>
</evidence>
<dbReference type="GO" id="GO:0015833">
    <property type="term" value="P:peptide transport"/>
    <property type="evidence" value="ECO:0007669"/>
    <property type="project" value="TreeGrafter"/>
</dbReference>
<evidence type="ECO:0000313" key="6">
    <source>
        <dbReference type="EMBL" id="CAI7996097.1"/>
    </source>
</evidence>
<dbReference type="Proteomes" id="UP001174909">
    <property type="component" value="Unassembled WGS sequence"/>
</dbReference>
<organism evidence="6 7">
    <name type="scientific">Geodia barretti</name>
    <name type="common">Barrett's horny sponge</name>
    <dbReference type="NCBI Taxonomy" id="519541"/>
    <lineage>
        <taxon>Eukaryota</taxon>
        <taxon>Metazoa</taxon>
        <taxon>Porifera</taxon>
        <taxon>Demospongiae</taxon>
        <taxon>Heteroscleromorpha</taxon>
        <taxon>Tetractinellida</taxon>
        <taxon>Astrophorina</taxon>
        <taxon>Geodiidae</taxon>
        <taxon>Geodia</taxon>
    </lineage>
</organism>
<feature type="domain" description="Solute-binding protein family 5" evidence="5">
    <location>
        <begin position="13"/>
        <end position="181"/>
    </location>
</feature>
<dbReference type="PANTHER" id="PTHR30290">
    <property type="entry name" value="PERIPLASMIC BINDING COMPONENT OF ABC TRANSPORTER"/>
    <property type="match status" value="1"/>
</dbReference>
<evidence type="ECO:0000256" key="2">
    <source>
        <dbReference type="ARBA" id="ARBA00005695"/>
    </source>
</evidence>
<dbReference type="EMBL" id="CASHTH010000264">
    <property type="protein sequence ID" value="CAI7996097.1"/>
    <property type="molecule type" value="Genomic_DNA"/>
</dbReference>
<dbReference type="PANTHER" id="PTHR30290:SF10">
    <property type="entry name" value="PERIPLASMIC OLIGOPEPTIDE-BINDING PROTEIN-RELATED"/>
    <property type="match status" value="1"/>
</dbReference>
<comment type="similarity">
    <text evidence="2">Belongs to the bacterial solute-binding protein 5 family.</text>
</comment>
<dbReference type="Gene3D" id="3.10.105.10">
    <property type="entry name" value="Dipeptide-binding Protein, Domain 3"/>
    <property type="match status" value="1"/>
</dbReference>
<name>A0AA35QXW6_GEOBA</name>
<gene>
    <name evidence="6" type="ORF">GBAR_LOCUS1814</name>
</gene>
<comment type="caution">
    <text evidence="6">The sequence shown here is derived from an EMBL/GenBank/DDBJ whole genome shotgun (WGS) entry which is preliminary data.</text>
</comment>
<evidence type="ECO:0000256" key="3">
    <source>
        <dbReference type="ARBA" id="ARBA00022448"/>
    </source>
</evidence>
<proteinExistence type="inferred from homology"/>
<protein>
    <submittedName>
        <fullName evidence="6">Heme-binding protein A</fullName>
    </submittedName>
</protein>
<dbReference type="SUPFAM" id="SSF53850">
    <property type="entry name" value="Periplasmic binding protein-like II"/>
    <property type="match status" value="1"/>
</dbReference>
<dbReference type="AlphaFoldDB" id="A0AA35QXW6"/>
<keyword evidence="3" id="KW-0813">Transport</keyword>
<dbReference type="Pfam" id="PF00496">
    <property type="entry name" value="SBP_bac_5"/>
    <property type="match status" value="1"/>
</dbReference>
<evidence type="ECO:0000256" key="1">
    <source>
        <dbReference type="ARBA" id="ARBA00004196"/>
    </source>
</evidence>
<evidence type="ECO:0000256" key="4">
    <source>
        <dbReference type="ARBA" id="ARBA00022729"/>
    </source>
</evidence>
<dbReference type="GO" id="GO:1904680">
    <property type="term" value="F:peptide transmembrane transporter activity"/>
    <property type="evidence" value="ECO:0007669"/>
    <property type="project" value="TreeGrafter"/>
</dbReference>
<comment type="subcellular location">
    <subcellularLocation>
        <location evidence="1">Cell envelope</location>
    </subcellularLocation>
</comment>
<keyword evidence="4" id="KW-0732">Signal</keyword>
<evidence type="ECO:0000313" key="7">
    <source>
        <dbReference type="Proteomes" id="UP001174909"/>
    </source>
</evidence>